<dbReference type="InterPro" id="IPR003142">
    <property type="entry name" value="BPL_C"/>
</dbReference>
<evidence type="ECO:0000259" key="4">
    <source>
        <dbReference type="PROSITE" id="PS51733"/>
    </source>
</evidence>
<dbReference type="EC" id="6.3.4.15" evidence="3"/>
<accession>A0A5N6MGC5</accession>
<dbReference type="Pfam" id="PF03099">
    <property type="entry name" value="BPL_LplA_LipB"/>
    <property type="match status" value="1"/>
</dbReference>
<dbReference type="Gene3D" id="3.30.930.10">
    <property type="entry name" value="Bira Bifunctional Protein, Domain 2"/>
    <property type="match status" value="1"/>
</dbReference>
<dbReference type="PANTHER" id="PTHR12835">
    <property type="entry name" value="BIOTIN PROTEIN LIGASE"/>
    <property type="match status" value="1"/>
</dbReference>
<gene>
    <name evidence="5" type="ORF">GD627_13550</name>
</gene>
<evidence type="ECO:0000256" key="2">
    <source>
        <dbReference type="ARBA" id="ARBA00023267"/>
    </source>
</evidence>
<dbReference type="InterPro" id="IPR004143">
    <property type="entry name" value="BPL_LPL_catalytic"/>
</dbReference>
<dbReference type="EMBL" id="VTFX01000005">
    <property type="protein sequence ID" value="KAD3515293.1"/>
    <property type="molecule type" value="Genomic_DNA"/>
</dbReference>
<dbReference type="NCBIfam" id="TIGR00121">
    <property type="entry name" value="birA_ligase"/>
    <property type="match status" value="1"/>
</dbReference>
<dbReference type="GO" id="GO:0005737">
    <property type="term" value="C:cytoplasm"/>
    <property type="evidence" value="ECO:0007669"/>
    <property type="project" value="TreeGrafter"/>
</dbReference>
<proteinExistence type="predicted"/>
<dbReference type="Proteomes" id="UP000326852">
    <property type="component" value="Unassembled WGS sequence"/>
</dbReference>
<dbReference type="InterPro" id="IPR004408">
    <property type="entry name" value="Biotin_CoA_COase_ligase"/>
</dbReference>
<protein>
    <recommendedName>
        <fullName evidence="3">biotin--[biotin carboxyl-carrier protein] ligase</fullName>
        <ecNumber evidence="3">6.3.4.15</ecNumber>
    </recommendedName>
</protein>
<evidence type="ECO:0000256" key="1">
    <source>
        <dbReference type="ARBA" id="ARBA00022598"/>
    </source>
</evidence>
<evidence type="ECO:0000256" key="3">
    <source>
        <dbReference type="ARBA" id="ARBA00024227"/>
    </source>
</evidence>
<keyword evidence="2" id="KW-0092">Biotin</keyword>
<dbReference type="GO" id="GO:0004077">
    <property type="term" value="F:biotin--[biotin carboxyl-carrier protein] ligase activity"/>
    <property type="evidence" value="ECO:0007669"/>
    <property type="project" value="UniProtKB-EC"/>
</dbReference>
<dbReference type="Gene3D" id="2.30.30.100">
    <property type="match status" value="1"/>
</dbReference>
<dbReference type="SUPFAM" id="SSF55681">
    <property type="entry name" value="Class II aaRS and biotin synthetases"/>
    <property type="match status" value="1"/>
</dbReference>
<organism evidence="5 6">
    <name type="scientific">Arthrobacter yangruifuii</name>
    <dbReference type="NCBI Taxonomy" id="2606616"/>
    <lineage>
        <taxon>Bacteria</taxon>
        <taxon>Bacillati</taxon>
        <taxon>Actinomycetota</taxon>
        <taxon>Actinomycetes</taxon>
        <taxon>Micrococcales</taxon>
        <taxon>Micrococcaceae</taxon>
        <taxon>Arthrobacter</taxon>
    </lineage>
</organism>
<evidence type="ECO:0000313" key="6">
    <source>
        <dbReference type="Proteomes" id="UP000326852"/>
    </source>
</evidence>
<keyword evidence="6" id="KW-1185">Reference proteome</keyword>
<keyword evidence="1 5" id="KW-0436">Ligase</keyword>
<dbReference type="AlphaFoldDB" id="A0A5N6MGC5"/>
<reference evidence="5 6" key="1">
    <citation type="submission" date="2019-08" db="EMBL/GenBank/DDBJ databases">
        <title>Arthrobacter sp. nov., isolated from plateau pika and Tibetan wild ass.</title>
        <authorList>
            <person name="Ge Y."/>
        </authorList>
    </citation>
    <scope>NUCLEOTIDE SEQUENCE [LARGE SCALE GENOMIC DNA]</scope>
    <source>
        <strain evidence="5 6">785</strain>
    </source>
</reference>
<evidence type="ECO:0000313" key="5">
    <source>
        <dbReference type="EMBL" id="KAD3515293.1"/>
    </source>
</evidence>
<dbReference type="InterPro" id="IPR045864">
    <property type="entry name" value="aa-tRNA-synth_II/BPL/LPL"/>
</dbReference>
<dbReference type="CDD" id="cd16442">
    <property type="entry name" value="BPL"/>
    <property type="match status" value="1"/>
</dbReference>
<dbReference type="PROSITE" id="PS51733">
    <property type="entry name" value="BPL_LPL_CATALYTIC"/>
    <property type="match status" value="1"/>
</dbReference>
<comment type="caution">
    <text evidence="5">The sequence shown here is derived from an EMBL/GenBank/DDBJ whole genome shotgun (WGS) entry which is preliminary data.</text>
</comment>
<dbReference type="PANTHER" id="PTHR12835:SF5">
    <property type="entry name" value="BIOTIN--PROTEIN LIGASE"/>
    <property type="match status" value="1"/>
</dbReference>
<sequence>MQLHYSSMERPALDPARLRAELVAPNGPLAALDVVQETGSTNTDLADAARLRPWEVPDLTVLTAELQTAGRGRMERSWVAPERSSLFVSVLLRPVNSSGRPLPTVSYGWLSLLAALALAESVAARTGVEARLKWPNDVMVDGRKLAGVLAQLVPASDGGPPAVVVGAGLNVSLTDEDLPVPTATSLLMEYASTTDRNILLQDYLLALVSRYRAFCSVDGDPEAVPAGKQCSLRDEVTARLATLGRRVSAQLPGGGVLTGRAVTMAPTGALVIVDDAGAAHTVSAADVVHLRPEQP</sequence>
<dbReference type="Pfam" id="PF02237">
    <property type="entry name" value="BPL_C"/>
    <property type="match status" value="1"/>
</dbReference>
<feature type="domain" description="BPL/LPL catalytic" evidence="4">
    <location>
        <begin position="29"/>
        <end position="215"/>
    </location>
</feature>
<name>A0A5N6MGC5_9MICC</name>